<reference evidence="2" key="1">
    <citation type="submission" date="2022-02" db="EMBL/GenBank/DDBJ databases">
        <title>Qipengyuania spongiae sp. nov., isolated from marine sponge.</title>
        <authorList>
            <person name="Li Z."/>
            <person name="Zhang M."/>
        </authorList>
    </citation>
    <scope>NUCLEOTIDE SEQUENCE</scope>
    <source>
        <strain evidence="2">PHS-Z21</strain>
    </source>
</reference>
<evidence type="ECO:0000313" key="2">
    <source>
        <dbReference type="EMBL" id="UVI40464.1"/>
    </source>
</evidence>
<feature type="region of interest" description="Disordered" evidence="1">
    <location>
        <begin position="1"/>
        <end position="25"/>
    </location>
</feature>
<evidence type="ECO:0008006" key="4">
    <source>
        <dbReference type="Google" id="ProtNLM"/>
    </source>
</evidence>
<evidence type="ECO:0000256" key="1">
    <source>
        <dbReference type="SAM" id="MobiDB-lite"/>
    </source>
</evidence>
<accession>A0ABY5T4D7</accession>
<proteinExistence type="predicted"/>
<gene>
    <name evidence="2" type="ORF">L1F33_05840</name>
</gene>
<dbReference type="RefSeq" id="WP_265560783.1">
    <property type="nucleotide sequence ID" value="NZ_CP092471.1"/>
</dbReference>
<dbReference type="Proteomes" id="UP001065265">
    <property type="component" value="Chromosome"/>
</dbReference>
<organism evidence="2 3">
    <name type="scientific">Qipengyuania spongiae</name>
    <dbReference type="NCBI Taxonomy" id="2909673"/>
    <lineage>
        <taxon>Bacteria</taxon>
        <taxon>Pseudomonadati</taxon>
        <taxon>Pseudomonadota</taxon>
        <taxon>Alphaproteobacteria</taxon>
        <taxon>Sphingomonadales</taxon>
        <taxon>Erythrobacteraceae</taxon>
        <taxon>Qipengyuania</taxon>
    </lineage>
</organism>
<feature type="compositionally biased region" description="Polar residues" evidence="1">
    <location>
        <begin position="1"/>
        <end position="10"/>
    </location>
</feature>
<name>A0ABY5T4D7_9SPHN</name>
<protein>
    <recommendedName>
        <fullName evidence="4">SH3 domain-containing protein</fullName>
    </recommendedName>
</protein>
<sequence length="122" mass="12500">MSKRQVSVPSEYSLPENGVGLTGPVERPAPGTLPLRGDLAHIALAGQFLAAHYVVPVGREVGDAGAAMRLAARDDAPVVVTLDAGTPVEVLDYSGPWAWVACGPEGPSGYLHISDLAGEDGA</sequence>
<keyword evidence="3" id="KW-1185">Reference proteome</keyword>
<dbReference type="EMBL" id="CP092471">
    <property type="protein sequence ID" value="UVI40464.1"/>
    <property type="molecule type" value="Genomic_DNA"/>
</dbReference>
<evidence type="ECO:0000313" key="3">
    <source>
        <dbReference type="Proteomes" id="UP001065265"/>
    </source>
</evidence>